<dbReference type="RefSeq" id="WP_123176150.1">
    <property type="nucleotide sequence ID" value="NZ_QWDD01000001.1"/>
</dbReference>
<sequence>MAALLKALAANGKGLCLVTTRHSIPNLKAYRSTNAPVYDLKRLSKEAGAHLLKTLGVIGTQTEREALSEDAKGHALTLTLIGGYLRDAHGGDIRKRDLFNLAEANEEGQGGHAFRAMAAYVRWFEQDKGGRRALGMLRLMGLFDRPADFGCLRALWRGPEIEGLTQSIVGLSEAHRNIAIKRLEDAKLLTVNRDAGGALVSLDAHPLLREYFAKELREKDPEGWMAGHKRLYYHLCATETDKKPAPTLDDLRPLYQAVAHGCHAGLQREACDEVYCRRILRETEAGGFYSTRKLGALGADLGAVACFFDAPWTHLSPNLSPNDQAWLLNEAATRLQGRGRLREALEPMRAGRDRYVGGKHWEHAAGSVSNISELALTLGDVAAAARGGAESVDYADRSGKELERIAARTIHADALHQQAVFDEALALLDEAEMMQRKVQPKFPLLYSLGGFRYCDFLLGPAERAAWRRLLAPAIGEQRRAPPGAQNTPPSIENGARDSGLLRYARNDDAETLAALFDACADVAKRAERSIKIAEQNNWRRDIALDHLSLARAALYAAILRSAAPGSAHVDAAVNGLRDAGQKQYQPLGHLTRALYRAVAGDFPGAQDDLDEAYDIAERGPMKLFLADIHLHRARLFGLYAKRPESYPWESPERDLAEARRLIEECGYWRRREELEDAEAALHALH</sequence>
<dbReference type="OrthoDB" id="5379851at2"/>
<keyword evidence="3" id="KW-1185">Reference proteome</keyword>
<dbReference type="EMBL" id="QWDD01000001">
    <property type="protein sequence ID" value="RNJ50203.1"/>
    <property type="molecule type" value="Genomic_DNA"/>
</dbReference>
<dbReference type="SUPFAM" id="SSF48452">
    <property type="entry name" value="TPR-like"/>
    <property type="match status" value="1"/>
</dbReference>
<dbReference type="Proteomes" id="UP000268623">
    <property type="component" value="Unassembled WGS sequence"/>
</dbReference>
<dbReference type="AlphaFoldDB" id="A0A3M9XPN7"/>
<feature type="region of interest" description="Disordered" evidence="1">
    <location>
        <begin position="477"/>
        <end position="496"/>
    </location>
</feature>
<protein>
    <submittedName>
        <fullName evidence="2">Uncharacterized protein</fullName>
    </submittedName>
</protein>
<evidence type="ECO:0000313" key="2">
    <source>
        <dbReference type="EMBL" id="RNJ50203.1"/>
    </source>
</evidence>
<gene>
    <name evidence="2" type="ORF">D1O30_11960</name>
</gene>
<accession>A0A3M9XPN7</accession>
<proteinExistence type="predicted"/>
<evidence type="ECO:0000256" key="1">
    <source>
        <dbReference type="SAM" id="MobiDB-lite"/>
    </source>
</evidence>
<dbReference type="InterPro" id="IPR011990">
    <property type="entry name" value="TPR-like_helical_dom_sf"/>
</dbReference>
<name>A0A3M9XPN7_9HYPH</name>
<organism evidence="2 3">
    <name type="scientific">Methylocystis hirsuta</name>
    <dbReference type="NCBI Taxonomy" id="369798"/>
    <lineage>
        <taxon>Bacteria</taxon>
        <taxon>Pseudomonadati</taxon>
        <taxon>Pseudomonadota</taxon>
        <taxon>Alphaproteobacteria</taxon>
        <taxon>Hyphomicrobiales</taxon>
        <taxon>Methylocystaceae</taxon>
        <taxon>Methylocystis</taxon>
    </lineage>
</organism>
<evidence type="ECO:0000313" key="3">
    <source>
        <dbReference type="Proteomes" id="UP000268623"/>
    </source>
</evidence>
<reference evidence="2 3" key="1">
    <citation type="submission" date="2018-08" db="EMBL/GenBank/DDBJ databases">
        <title>Genome sequence of Methylocystis hirsuta CSC1, a methanotroph able to accumulate PHAs.</title>
        <authorList>
            <person name="Bordel S."/>
            <person name="Rodriguez E."/>
            <person name="Gancedo J."/>
            <person name="Munoz R."/>
        </authorList>
    </citation>
    <scope>NUCLEOTIDE SEQUENCE [LARGE SCALE GENOMIC DNA]</scope>
    <source>
        <strain evidence="2 3">CSC1</strain>
    </source>
</reference>
<comment type="caution">
    <text evidence="2">The sequence shown here is derived from an EMBL/GenBank/DDBJ whole genome shotgun (WGS) entry which is preliminary data.</text>
</comment>